<gene>
    <name evidence="2" type="ORF">EHO57_13630</name>
    <name evidence="3" type="ORF">EHQ53_09560</name>
</gene>
<feature type="transmembrane region" description="Helical" evidence="1">
    <location>
        <begin position="103"/>
        <end position="123"/>
    </location>
</feature>
<keyword evidence="1" id="KW-1133">Transmembrane helix</keyword>
<dbReference type="Proteomes" id="UP000297273">
    <property type="component" value="Unassembled WGS sequence"/>
</dbReference>
<proteinExistence type="predicted"/>
<accession>A0A5F1ZT20</accession>
<organism evidence="2 5">
    <name type="scientific">Leptospira langatensis</name>
    <dbReference type="NCBI Taxonomy" id="2484983"/>
    <lineage>
        <taxon>Bacteria</taxon>
        <taxon>Pseudomonadati</taxon>
        <taxon>Spirochaetota</taxon>
        <taxon>Spirochaetia</taxon>
        <taxon>Leptospirales</taxon>
        <taxon>Leptospiraceae</taxon>
        <taxon>Leptospira</taxon>
    </lineage>
</organism>
<dbReference type="EMBL" id="RQER01000007">
    <property type="protein sequence ID" value="TGK00310.1"/>
    <property type="molecule type" value="Genomic_DNA"/>
</dbReference>
<dbReference type="OrthoDB" id="980055at2"/>
<keyword evidence="1" id="KW-0472">Membrane</keyword>
<evidence type="ECO:0000313" key="3">
    <source>
        <dbReference type="EMBL" id="TGL41053.1"/>
    </source>
</evidence>
<dbReference type="Proteomes" id="UP000297946">
    <property type="component" value="Unassembled WGS sequence"/>
</dbReference>
<dbReference type="EMBL" id="RQGC01000006">
    <property type="protein sequence ID" value="TGL41053.1"/>
    <property type="molecule type" value="Genomic_DNA"/>
</dbReference>
<evidence type="ECO:0000313" key="2">
    <source>
        <dbReference type="EMBL" id="TGK00310.1"/>
    </source>
</evidence>
<keyword evidence="4" id="KW-1185">Reference proteome</keyword>
<feature type="transmembrane region" description="Helical" evidence="1">
    <location>
        <begin position="207"/>
        <end position="232"/>
    </location>
</feature>
<comment type="caution">
    <text evidence="2">The sequence shown here is derived from an EMBL/GenBank/DDBJ whole genome shotgun (WGS) entry which is preliminary data.</text>
</comment>
<sequence>MQSIGKDLKGRWNREKSILFGMVFIVICFSWAAMYDMSWMSWFGGPSCHSKDMNFWPWVATNVTMWILMMVAMMLPSFLQSVSVFVKIKEGEVNRETKNKRSYLAGFSLVSGYLSAWTIYSIFGTGIQFLLIRTEFLSEGLAFRGTMASGILLLIAGVFQFSGWKEKCLTACRSPLGFFLTSWQNGFIGAFRMGWKLGVDCVVCCFLLMALMFVGGLMSILWMIGLTALILAEKLLEGFLPIRKFAGIIFLAWGMFLLFFVRYLH</sequence>
<evidence type="ECO:0000313" key="4">
    <source>
        <dbReference type="Proteomes" id="UP000297273"/>
    </source>
</evidence>
<name>A0A5F1ZT20_9LEPT</name>
<protein>
    <submittedName>
        <fullName evidence="2">DUF2182 domain-containing protein</fullName>
    </submittedName>
</protein>
<feature type="transmembrane region" description="Helical" evidence="1">
    <location>
        <begin position="244"/>
        <end position="264"/>
    </location>
</feature>
<reference evidence="3" key="1">
    <citation type="submission" date="2018-10" db="EMBL/GenBank/DDBJ databases">
        <authorList>
            <person name="Vincent A.T."/>
            <person name="Schiettekatte O."/>
            <person name="Bourhy P."/>
            <person name="Veyrier F.J."/>
            <person name="Picardeau M."/>
        </authorList>
    </citation>
    <scope>NUCLEOTIDE SEQUENCE</scope>
    <source>
        <strain evidence="3">201702690</strain>
    </source>
</reference>
<dbReference type="AlphaFoldDB" id="A0A5F1ZT20"/>
<dbReference type="RefSeq" id="WP_135645527.1">
    <property type="nucleotide sequence ID" value="NZ_RQER01000007.1"/>
</dbReference>
<keyword evidence="1" id="KW-0812">Transmembrane</keyword>
<feature type="transmembrane region" description="Helical" evidence="1">
    <location>
        <begin position="55"/>
        <end position="79"/>
    </location>
</feature>
<dbReference type="Pfam" id="PF09948">
    <property type="entry name" value="PpoB2"/>
    <property type="match status" value="1"/>
</dbReference>
<evidence type="ECO:0000313" key="5">
    <source>
        <dbReference type="Proteomes" id="UP000297946"/>
    </source>
</evidence>
<reference evidence="2 5" key="2">
    <citation type="journal article" date="2019" name="PLoS Negl. Trop. Dis.">
        <title>Revisiting the worldwide diversity of Leptospira species in the environment.</title>
        <authorList>
            <person name="Vincent A.T."/>
            <person name="Schiettekatte O."/>
            <person name="Bourhy P."/>
            <person name="Veyrier F.J."/>
            <person name="Picardeau M."/>
        </authorList>
    </citation>
    <scope>NUCLEOTIDE SEQUENCE [LARGE SCALE GENOMIC DNA]</scope>
    <source>
        <strain evidence="3">201702690</strain>
        <strain evidence="2 5">SSW18</strain>
    </source>
</reference>
<dbReference type="InterPro" id="IPR018688">
    <property type="entry name" value="PpoB2-like"/>
</dbReference>
<feature type="transmembrane region" description="Helical" evidence="1">
    <location>
        <begin position="143"/>
        <end position="164"/>
    </location>
</feature>
<feature type="transmembrane region" description="Helical" evidence="1">
    <location>
        <begin position="18"/>
        <end position="35"/>
    </location>
</feature>
<evidence type="ECO:0000256" key="1">
    <source>
        <dbReference type="SAM" id="Phobius"/>
    </source>
</evidence>